<feature type="region of interest" description="Disordered" evidence="1">
    <location>
        <begin position="1"/>
        <end position="23"/>
    </location>
</feature>
<protein>
    <recommendedName>
        <fullName evidence="4">F-box domain-containing protein</fullName>
    </recommendedName>
</protein>
<evidence type="ECO:0000313" key="2">
    <source>
        <dbReference type="EMBL" id="KAL0057229.1"/>
    </source>
</evidence>
<evidence type="ECO:0000256" key="1">
    <source>
        <dbReference type="SAM" id="MobiDB-lite"/>
    </source>
</evidence>
<proteinExistence type="predicted"/>
<evidence type="ECO:0000313" key="3">
    <source>
        <dbReference type="Proteomes" id="UP001437256"/>
    </source>
</evidence>
<gene>
    <name evidence="2" type="ORF">AAF712_016136</name>
</gene>
<name>A0ABR2Z7L9_9AGAR</name>
<dbReference type="EMBL" id="JBBXMP010000622">
    <property type="protein sequence ID" value="KAL0057229.1"/>
    <property type="molecule type" value="Genomic_DNA"/>
</dbReference>
<feature type="region of interest" description="Disordered" evidence="1">
    <location>
        <begin position="479"/>
        <end position="501"/>
    </location>
</feature>
<reference evidence="2 3" key="1">
    <citation type="submission" date="2024-05" db="EMBL/GenBank/DDBJ databases">
        <title>A draft genome resource for the thread blight pathogen Marasmius tenuissimus strain MS-2.</title>
        <authorList>
            <person name="Yulfo-Soto G.E."/>
            <person name="Baruah I.K."/>
            <person name="Amoako-Attah I."/>
            <person name="Bukari Y."/>
            <person name="Meinhardt L.W."/>
            <person name="Bailey B.A."/>
            <person name="Cohen S.P."/>
        </authorList>
    </citation>
    <scope>NUCLEOTIDE SEQUENCE [LARGE SCALE GENOMIC DNA]</scope>
    <source>
        <strain evidence="2 3">MS-2</strain>
    </source>
</reference>
<organism evidence="2 3">
    <name type="scientific">Marasmius tenuissimus</name>
    <dbReference type="NCBI Taxonomy" id="585030"/>
    <lineage>
        <taxon>Eukaryota</taxon>
        <taxon>Fungi</taxon>
        <taxon>Dikarya</taxon>
        <taxon>Basidiomycota</taxon>
        <taxon>Agaricomycotina</taxon>
        <taxon>Agaricomycetes</taxon>
        <taxon>Agaricomycetidae</taxon>
        <taxon>Agaricales</taxon>
        <taxon>Marasmiineae</taxon>
        <taxon>Marasmiaceae</taxon>
        <taxon>Marasmius</taxon>
    </lineage>
</organism>
<dbReference type="Proteomes" id="UP001437256">
    <property type="component" value="Unassembled WGS sequence"/>
</dbReference>
<accession>A0ABR2Z7L9</accession>
<sequence length="501" mass="56181">MENKKRRTDPEFSGTGLEHRDNASTRNLPPEILSLIVEFFHAWNEWETLQKISLVDRNWKAAAQARLFMRVEIDNGQECKFWNRKFKDFPHLGRYVRQLCLSDDDDCLGRAYLRTRTAKTLISSLPCVTGLDLVDIKRWGPVEARLVKGLSRSVRTLWVTDIRGMCRVKDLPDLLFSFPNVDDFTPGEIGDGYDEGNLEHTRNTGLEMRELAPRDGKARTLRTITLLNVGLSVDHLLWLTGPAFDLSGLRSLTLAWSCFDSLDSCDFKALDDFISLIGRSVTSLTLNIPGSRVYRLSQVPSVRAYNPEDLVTEHLVSSPALQHFTALETVAFNMLEDDKSYNDSFASNLFVCNTKFMLQATSGSACHLKKLNLTSRYRYGRFYLGFTVNATLNLGWNLFDDMLADDKAFPSLQLVVLDVIVEPAAYPERRFPTWTEFSEGIRGQLSKTISKRTVKVILVDGDEGERLAIPNGTGVLTADTQSSAGSGTVQASSAQAAPVLE</sequence>
<evidence type="ECO:0008006" key="4">
    <source>
        <dbReference type="Google" id="ProtNLM"/>
    </source>
</evidence>
<feature type="compositionally biased region" description="Polar residues" evidence="1">
    <location>
        <begin position="479"/>
        <end position="495"/>
    </location>
</feature>
<comment type="caution">
    <text evidence="2">The sequence shown here is derived from an EMBL/GenBank/DDBJ whole genome shotgun (WGS) entry which is preliminary data.</text>
</comment>
<keyword evidence="3" id="KW-1185">Reference proteome</keyword>